<dbReference type="PANTHER" id="PTHR33167:SF29">
    <property type="entry name" value="T28K15.14 PROTEIN"/>
    <property type="match status" value="1"/>
</dbReference>
<proteinExistence type="predicted"/>
<feature type="region of interest" description="Disordered" evidence="1">
    <location>
        <begin position="412"/>
        <end position="480"/>
    </location>
</feature>
<protein>
    <submittedName>
        <fullName evidence="2">Uncharacterized protein</fullName>
    </submittedName>
</protein>
<keyword evidence="3" id="KW-1185">Reference proteome</keyword>
<reference evidence="2 3" key="1">
    <citation type="submission" date="2024-11" db="EMBL/GenBank/DDBJ databases">
        <title>A near-complete genome assembly of Cinchona calisaya.</title>
        <authorList>
            <person name="Lian D.C."/>
            <person name="Zhao X.W."/>
            <person name="Wei L."/>
        </authorList>
    </citation>
    <scope>NUCLEOTIDE SEQUENCE [LARGE SCALE GENOMIC DNA]</scope>
    <source>
        <tissue evidence="2">Nenye</tissue>
    </source>
</reference>
<dbReference type="Pfam" id="PF05904">
    <property type="entry name" value="DUF863"/>
    <property type="match status" value="1"/>
</dbReference>
<evidence type="ECO:0000313" key="2">
    <source>
        <dbReference type="EMBL" id="KAL3497459.1"/>
    </source>
</evidence>
<comment type="caution">
    <text evidence="2">The sequence shown here is derived from an EMBL/GenBank/DDBJ whole genome shotgun (WGS) entry which is preliminary data.</text>
</comment>
<dbReference type="InterPro" id="IPR008581">
    <property type="entry name" value="DUF863_pln"/>
</dbReference>
<dbReference type="PANTHER" id="PTHR33167">
    <property type="entry name" value="TRANSCRIPTION FACTOR, PUTATIVE (DUF863)-RELATED"/>
    <property type="match status" value="1"/>
</dbReference>
<evidence type="ECO:0000256" key="1">
    <source>
        <dbReference type="SAM" id="MobiDB-lite"/>
    </source>
</evidence>
<dbReference type="AlphaFoldDB" id="A0ABD2XRL1"/>
<name>A0ABD2XRL1_9GENT</name>
<gene>
    <name evidence="2" type="ORF">ACH5RR_040191</name>
</gene>
<dbReference type="Proteomes" id="UP001630127">
    <property type="component" value="Unassembled WGS sequence"/>
</dbReference>
<organism evidence="2 3">
    <name type="scientific">Cinchona calisaya</name>
    <dbReference type="NCBI Taxonomy" id="153742"/>
    <lineage>
        <taxon>Eukaryota</taxon>
        <taxon>Viridiplantae</taxon>
        <taxon>Streptophyta</taxon>
        <taxon>Embryophyta</taxon>
        <taxon>Tracheophyta</taxon>
        <taxon>Spermatophyta</taxon>
        <taxon>Magnoliopsida</taxon>
        <taxon>eudicotyledons</taxon>
        <taxon>Gunneridae</taxon>
        <taxon>Pentapetalae</taxon>
        <taxon>asterids</taxon>
        <taxon>lamiids</taxon>
        <taxon>Gentianales</taxon>
        <taxon>Rubiaceae</taxon>
        <taxon>Cinchonoideae</taxon>
        <taxon>Cinchoneae</taxon>
        <taxon>Cinchona</taxon>
    </lineage>
</organism>
<sequence length="643" mass="71458">MLPRSGDHYLYRMQSHDGSVKEALRQKMLSQEYTFKKQVLELHRLYQIQVILMKNSRLKKVATTQSASCSFQGILQRPLDAEVSPSHCGKHSAQNKIDGWGTLENPVQVEYCFSAETESSLDEVKLSLGIGGDTVQKRSRLKFWDGKQSSIPSQYIIDLEESTDALFGRDIEAKSAPGCAASSADSRNLHDIQSRCSSPNGANKDFTTGINRSQSLIDGRKNCLPQSSLNQGTGISSATKVFTYHEAASIDLNKPPIDELHFSTKDLAMESSIGASCAISDTLFGELHKDPSLNGTSWRKPENNCTNEVSAIVQQDSLNVTVMASNSNDSSTNRSGSKLLCVDLESRFRSPSDHSEIQDCLAGNSQNEDAEFVSSLPNRNKGKTIIEVDEMMVEEDALSSHLCRNGDTIEYTDSSPASCKSDSVATDPSSSLKTMQSGTHFGKSDLSHMNSFHNSESSQDESSIQGESKPGSFDEKKEASANDDALIQKGAVSLLYFLLESSSRLQHDCIPEVDKMNDIENEKRDQPQCSLDSFESMVLKIEESNVEGSCVSSNPVEVNDMDKKDYGIKLRRGRRLKDFQKDILPGLSSLARHEICEDIRIMEGVIRSREYKKLQSKMSSRPNWFSPVRSRRSRLNYIGRKYY</sequence>
<evidence type="ECO:0000313" key="3">
    <source>
        <dbReference type="Proteomes" id="UP001630127"/>
    </source>
</evidence>
<accession>A0ABD2XRL1</accession>
<feature type="compositionally biased region" description="Polar residues" evidence="1">
    <location>
        <begin position="412"/>
        <end position="439"/>
    </location>
</feature>
<feature type="compositionally biased region" description="Polar residues" evidence="1">
    <location>
        <begin position="447"/>
        <end position="466"/>
    </location>
</feature>
<dbReference type="EMBL" id="JBJUIK010000017">
    <property type="protein sequence ID" value="KAL3497459.1"/>
    <property type="molecule type" value="Genomic_DNA"/>
</dbReference>